<dbReference type="SUPFAM" id="SSF144091">
    <property type="entry name" value="Rhomboid-like"/>
    <property type="match status" value="1"/>
</dbReference>
<comment type="subcellular location">
    <subcellularLocation>
        <location evidence="1">Membrane</location>
        <topology evidence="1">Multi-pass membrane protein</topology>
    </subcellularLocation>
</comment>
<evidence type="ECO:0000256" key="1">
    <source>
        <dbReference type="ARBA" id="ARBA00004141"/>
    </source>
</evidence>
<dbReference type="Proteomes" id="UP001329430">
    <property type="component" value="Chromosome 4"/>
</dbReference>
<dbReference type="GO" id="GO:0016020">
    <property type="term" value="C:membrane"/>
    <property type="evidence" value="ECO:0007669"/>
    <property type="project" value="UniProtKB-SubCell"/>
</dbReference>
<gene>
    <name evidence="8" type="ORF">RI129_006372</name>
</gene>
<dbReference type="PANTHER" id="PTHR45840:SF10">
    <property type="entry name" value="RHOMBOID PROTEASE"/>
    <property type="match status" value="1"/>
</dbReference>
<dbReference type="EMBL" id="JAVRBK010000004">
    <property type="protein sequence ID" value="KAK5645072.1"/>
    <property type="molecule type" value="Genomic_DNA"/>
</dbReference>
<dbReference type="InterPro" id="IPR051739">
    <property type="entry name" value="Rhomboid_IM_Serine_Proteases"/>
</dbReference>
<accession>A0AAN7VCC0</accession>
<dbReference type="InterPro" id="IPR022764">
    <property type="entry name" value="Peptidase_S54_rhomboid_dom"/>
</dbReference>
<organism evidence="8 9">
    <name type="scientific">Pyrocoelia pectoralis</name>
    <dbReference type="NCBI Taxonomy" id="417401"/>
    <lineage>
        <taxon>Eukaryota</taxon>
        <taxon>Metazoa</taxon>
        <taxon>Ecdysozoa</taxon>
        <taxon>Arthropoda</taxon>
        <taxon>Hexapoda</taxon>
        <taxon>Insecta</taxon>
        <taxon>Pterygota</taxon>
        <taxon>Neoptera</taxon>
        <taxon>Endopterygota</taxon>
        <taxon>Coleoptera</taxon>
        <taxon>Polyphaga</taxon>
        <taxon>Elateriformia</taxon>
        <taxon>Elateroidea</taxon>
        <taxon>Lampyridae</taxon>
        <taxon>Lampyrinae</taxon>
        <taxon>Pyrocoelia</taxon>
    </lineage>
</organism>
<dbReference type="PANTHER" id="PTHR45840">
    <property type="entry name" value="RHOMBOID-RELATED PROTEIN"/>
    <property type="match status" value="1"/>
</dbReference>
<keyword evidence="4 6" id="KW-1133">Transmembrane helix</keyword>
<feature type="transmembrane region" description="Helical" evidence="6">
    <location>
        <begin position="167"/>
        <end position="187"/>
    </location>
</feature>
<feature type="transmembrane region" description="Helical" evidence="6">
    <location>
        <begin position="137"/>
        <end position="160"/>
    </location>
</feature>
<feature type="transmembrane region" description="Helical" evidence="6">
    <location>
        <begin position="229"/>
        <end position="252"/>
    </location>
</feature>
<dbReference type="GO" id="GO:0004252">
    <property type="term" value="F:serine-type endopeptidase activity"/>
    <property type="evidence" value="ECO:0007669"/>
    <property type="project" value="InterPro"/>
</dbReference>
<dbReference type="AlphaFoldDB" id="A0AAN7VCC0"/>
<proteinExistence type="inferred from homology"/>
<comment type="caution">
    <text evidence="8">The sequence shown here is derived from an EMBL/GenBank/DDBJ whole genome shotgun (WGS) entry which is preliminary data.</text>
</comment>
<feature type="transmembrane region" description="Helical" evidence="6">
    <location>
        <begin position="89"/>
        <end position="106"/>
    </location>
</feature>
<dbReference type="Gene3D" id="1.20.1540.10">
    <property type="entry name" value="Rhomboid-like"/>
    <property type="match status" value="1"/>
</dbReference>
<protein>
    <recommendedName>
        <fullName evidence="7">Peptidase S54 rhomboid domain-containing protein</fullName>
    </recommendedName>
</protein>
<evidence type="ECO:0000256" key="6">
    <source>
        <dbReference type="SAM" id="Phobius"/>
    </source>
</evidence>
<comment type="similarity">
    <text evidence="2">Belongs to the peptidase S54 family.</text>
</comment>
<keyword evidence="9" id="KW-1185">Reference proteome</keyword>
<evidence type="ECO:0000256" key="5">
    <source>
        <dbReference type="ARBA" id="ARBA00023136"/>
    </source>
</evidence>
<evidence type="ECO:0000313" key="9">
    <source>
        <dbReference type="Proteomes" id="UP001329430"/>
    </source>
</evidence>
<feature type="transmembrane region" description="Helical" evidence="6">
    <location>
        <begin position="199"/>
        <end position="217"/>
    </location>
</feature>
<keyword evidence="3 6" id="KW-0812">Transmembrane</keyword>
<dbReference type="InterPro" id="IPR035952">
    <property type="entry name" value="Rhomboid-like_sf"/>
</dbReference>
<evidence type="ECO:0000313" key="8">
    <source>
        <dbReference type="EMBL" id="KAK5645072.1"/>
    </source>
</evidence>
<feature type="domain" description="Peptidase S54 rhomboid" evidence="7">
    <location>
        <begin position="75"/>
        <end position="217"/>
    </location>
</feature>
<dbReference type="Pfam" id="PF01694">
    <property type="entry name" value="Rhomboid"/>
    <property type="match status" value="1"/>
</dbReference>
<name>A0AAN7VCC0_9COLE</name>
<evidence type="ECO:0000259" key="7">
    <source>
        <dbReference type="Pfam" id="PF01694"/>
    </source>
</evidence>
<keyword evidence="5 6" id="KW-0472">Membrane</keyword>
<reference evidence="8 9" key="1">
    <citation type="journal article" date="2024" name="Insects">
        <title>An Improved Chromosome-Level Genome Assembly of the Firefly Pyrocoelia pectoralis.</title>
        <authorList>
            <person name="Fu X."/>
            <person name="Meyer-Rochow V.B."/>
            <person name="Ballantyne L."/>
            <person name="Zhu X."/>
        </authorList>
    </citation>
    <scope>NUCLEOTIDE SEQUENCE [LARGE SCALE GENOMIC DNA]</scope>
    <source>
        <strain evidence="8">XCY_ONT2</strain>
    </source>
</reference>
<feature type="transmembrane region" description="Helical" evidence="6">
    <location>
        <begin position="113"/>
        <end position="131"/>
    </location>
</feature>
<evidence type="ECO:0000256" key="3">
    <source>
        <dbReference type="ARBA" id="ARBA00022692"/>
    </source>
</evidence>
<evidence type="ECO:0000256" key="4">
    <source>
        <dbReference type="ARBA" id="ARBA00022989"/>
    </source>
</evidence>
<sequence>MGTKTQATTPESTTEDEHCLVPSTQPRATLTKRWYCQYPPPYATLSSSVLQLIIYGVATNDIERLLRFDPNNQIEAWRFVTYMFIHRNLFHAILNVIIQCLFAITLEKNQKRLLVVILYFGSGVLGAVGSSCIRPDLVVGASAGVYGLLTSHLSHIALNYNSSKYKLWTLLTVIIIIASDITYYFIHSIYKNHLIISEGAHIAGAIGGFLLGLLLYQSKDKESKTRNKIIFWSVLTIFLILLSILIVINILIRKCTPVHQIKVHYNYIC</sequence>
<evidence type="ECO:0000256" key="2">
    <source>
        <dbReference type="ARBA" id="ARBA00009045"/>
    </source>
</evidence>